<evidence type="ECO:0008006" key="6">
    <source>
        <dbReference type="Google" id="ProtNLM"/>
    </source>
</evidence>
<evidence type="ECO:0000313" key="5">
    <source>
        <dbReference type="Proteomes" id="UP000030364"/>
    </source>
</evidence>
<dbReference type="InterPro" id="IPR036291">
    <property type="entry name" value="NAD(P)-bd_dom_sf"/>
</dbReference>
<evidence type="ECO:0000256" key="2">
    <source>
        <dbReference type="ARBA" id="ARBA00022723"/>
    </source>
</evidence>
<comment type="caution">
    <text evidence="4">The sequence shown here is derived from an EMBL/GenBank/DDBJ whole genome shotgun (WGS) entry which is preliminary data.</text>
</comment>
<dbReference type="PANTHER" id="PTHR42813:SF2">
    <property type="entry name" value="DEHYDROGENASE, ZINC-CONTAINING, PUTATIVE (AFU_ORTHOLOGUE AFUA_2G02810)-RELATED"/>
    <property type="match status" value="1"/>
</dbReference>
<dbReference type="RefSeq" id="WP_038061721.1">
    <property type="nucleotide sequence ID" value="NZ_JPSL02000038.1"/>
</dbReference>
<dbReference type="Gene3D" id="3.40.50.720">
    <property type="entry name" value="NAD(P)-binding Rossmann-like Domain"/>
    <property type="match status" value="1"/>
</dbReference>
<dbReference type="EMBL" id="JPSL02000038">
    <property type="protein sequence ID" value="KIX84621.1"/>
    <property type="molecule type" value="Genomic_DNA"/>
</dbReference>
<sequence length="102" mass="11135">MTGEGEALAFRLAAPGGTVSSLGVPTAERFTYPWLPAFSKGIAFRSSLANVPRWIREVLALQKSGRLQGRFVFSHRLGLEEAPLGYALFDRKEATKVALLVD</sequence>
<dbReference type="Proteomes" id="UP000030364">
    <property type="component" value="Unassembled WGS sequence"/>
</dbReference>
<proteinExistence type="predicted"/>
<evidence type="ECO:0000313" key="4">
    <source>
        <dbReference type="EMBL" id="KIX84621.1"/>
    </source>
</evidence>
<accession>A0A0D6XBB4</accession>
<gene>
    <name evidence="4" type="ORF">THFILI_05180</name>
</gene>
<evidence type="ECO:0000256" key="3">
    <source>
        <dbReference type="ARBA" id="ARBA00022833"/>
    </source>
</evidence>
<dbReference type="AlphaFoldDB" id="A0A0D6XBB4"/>
<name>A0A0D6XBB4_THEFI</name>
<comment type="cofactor">
    <cofactor evidence="1">
        <name>Zn(2+)</name>
        <dbReference type="ChEBI" id="CHEBI:29105"/>
    </cofactor>
</comment>
<keyword evidence="3" id="KW-0862">Zinc</keyword>
<dbReference type="Gene3D" id="3.90.180.10">
    <property type="entry name" value="Medium-chain alcohol dehydrogenases, catalytic domain"/>
    <property type="match status" value="1"/>
</dbReference>
<protein>
    <recommendedName>
        <fullName evidence="6">Alcohol dehydrogenase</fullName>
    </recommendedName>
</protein>
<keyword evidence="2" id="KW-0479">Metal-binding</keyword>
<dbReference type="PANTHER" id="PTHR42813">
    <property type="entry name" value="ZINC-TYPE ALCOHOL DEHYDROGENASE-LIKE"/>
    <property type="match status" value="1"/>
</dbReference>
<dbReference type="GO" id="GO:0046872">
    <property type="term" value="F:metal ion binding"/>
    <property type="evidence" value="ECO:0007669"/>
    <property type="project" value="UniProtKB-KW"/>
</dbReference>
<dbReference type="STRING" id="276.THFILI_05180"/>
<reference evidence="4 5" key="1">
    <citation type="journal article" date="2015" name="Genome Announc.">
        <title>Draft Genome Sequence of the Thermophile Thermus filiformis ATCC 43280, Producer of Carotenoid-(Di)glucoside-Branched Fatty Acid (Di)esters and Source of Hyperthermostable Enzymes of Biotechnological Interest.</title>
        <authorList>
            <person name="Mandelli F."/>
            <person name="Oliveira Ramires B."/>
            <person name="Couger M.B."/>
            <person name="Paixao D.A."/>
            <person name="Camilo C.M."/>
            <person name="Polikarpov I."/>
            <person name="Prade R."/>
            <person name="Riano-Pachon D.M."/>
            <person name="Squina F.M."/>
        </authorList>
    </citation>
    <scope>NUCLEOTIDE SEQUENCE [LARGE SCALE GENOMIC DNA]</scope>
    <source>
        <strain evidence="4 5">ATCC 43280</strain>
    </source>
</reference>
<evidence type="ECO:0000256" key="1">
    <source>
        <dbReference type="ARBA" id="ARBA00001947"/>
    </source>
</evidence>
<organism evidence="4 5">
    <name type="scientific">Thermus filiformis</name>
    <dbReference type="NCBI Taxonomy" id="276"/>
    <lineage>
        <taxon>Bacteria</taxon>
        <taxon>Thermotogati</taxon>
        <taxon>Deinococcota</taxon>
        <taxon>Deinococci</taxon>
        <taxon>Thermales</taxon>
        <taxon>Thermaceae</taxon>
        <taxon>Thermus</taxon>
    </lineage>
</organism>
<dbReference type="SUPFAM" id="SSF51735">
    <property type="entry name" value="NAD(P)-binding Rossmann-fold domains"/>
    <property type="match status" value="1"/>
</dbReference>
<keyword evidence="5" id="KW-1185">Reference proteome</keyword>